<protein>
    <recommendedName>
        <fullName evidence="1">Calcineurin-like phosphoesterase domain-containing protein</fullName>
    </recommendedName>
</protein>
<reference evidence="2 3" key="1">
    <citation type="journal article" date="2018" name="Environ. Microbiol.">
        <title>Novel energy conservation strategies and behaviour of Pelotomaculum schinkii driving syntrophic propionate catabolism.</title>
        <authorList>
            <person name="Hidalgo-Ahumada C.A.P."/>
            <person name="Nobu M.K."/>
            <person name="Narihiro T."/>
            <person name="Tamaki H."/>
            <person name="Liu W.T."/>
            <person name="Kamagata Y."/>
            <person name="Stams A.J.M."/>
            <person name="Imachi H."/>
            <person name="Sousa D.Z."/>
        </authorList>
    </citation>
    <scope>NUCLEOTIDE SEQUENCE [LARGE SCALE GENOMIC DNA]</scope>
    <source>
        <strain evidence="2 3">MGP</strain>
    </source>
</reference>
<dbReference type="EMBL" id="QFFZ01000017">
    <property type="protein sequence ID" value="TEB11130.1"/>
    <property type="molecule type" value="Genomic_DNA"/>
</dbReference>
<dbReference type="Proteomes" id="UP000297597">
    <property type="component" value="Unassembled WGS sequence"/>
</dbReference>
<sequence>MKIYAIGDVHLSFSRPVDPQRWECVEQYKPMDVFGAEWHEHYRKIYENWTNTVSAGDLVLLPGDISWALKLDEARFDLDFLGRLPGRIICLAGNHDYWWQSLSKVRAVLPPNMKVIQNDHVRVGSLAICGSRGWWCPGSDYFKEDDLKIYRRELIRMENSLRGAAGSAEEIIAMLHFMPTSERHEMNEFIELFKKYNVGNVVYSHLHGAAARLRLPGQAWGINFHLVSADYLKFTPALITELAFQEGDGASRPE</sequence>
<organism evidence="2 3">
    <name type="scientific">Pelotomaculum propionicicum</name>
    <dbReference type="NCBI Taxonomy" id="258475"/>
    <lineage>
        <taxon>Bacteria</taxon>
        <taxon>Bacillati</taxon>
        <taxon>Bacillota</taxon>
        <taxon>Clostridia</taxon>
        <taxon>Eubacteriales</taxon>
        <taxon>Desulfotomaculaceae</taxon>
        <taxon>Pelotomaculum</taxon>
    </lineage>
</organism>
<dbReference type="InterPro" id="IPR051158">
    <property type="entry name" value="Metallophosphoesterase_sf"/>
</dbReference>
<comment type="caution">
    <text evidence="2">The sequence shown here is derived from an EMBL/GenBank/DDBJ whole genome shotgun (WGS) entry which is preliminary data.</text>
</comment>
<evidence type="ECO:0000313" key="3">
    <source>
        <dbReference type="Proteomes" id="UP000297597"/>
    </source>
</evidence>
<dbReference type="SUPFAM" id="SSF56300">
    <property type="entry name" value="Metallo-dependent phosphatases"/>
    <property type="match status" value="1"/>
</dbReference>
<name>A0A4Y7RQV6_9FIRM</name>
<accession>A0A4Y7RQV6</accession>
<dbReference type="PANTHER" id="PTHR31302">
    <property type="entry name" value="TRANSMEMBRANE PROTEIN WITH METALLOPHOSPHOESTERASE DOMAIN-RELATED"/>
    <property type="match status" value="1"/>
</dbReference>
<dbReference type="Pfam" id="PF00149">
    <property type="entry name" value="Metallophos"/>
    <property type="match status" value="1"/>
</dbReference>
<gene>
    <name evidence="2" type="ORF">Pmgp_01826</name>
</gene>
<feature type="domain" description="Calcineurin-like phosphoesterase" evidence="1">
    <location>
        <begin position="1"/>
        <end position="208"/>
    </location>
</feature>
<dbReference type="PIRSF" id="PIRSF033094">
    <property type="entry name" value="Pesterase_CT488"/>
    <property type="match status" value="1"/>
</dbReference>
<dbReference type="InterPro" id="IPR014578">
    <property type="entry name" value="Pesterase_CT488"/>
</dbReference>
<dbReference type="Gene3D" id="3.60.21.10">
    <property type="match status" value="1"/>
</dbReference>
<dbReference type="RefSeq" id="WP_134213677.1">
    <property type="nucleotide sequence ID" value="NZ_QFFZ01000017.1"/>
</dbReference>
<dbReference type="InterPro" id="IPR004843">
    <property type="entry name" value="Calcineurin-like_PHP"/>
</dbReference>
<dbReference type="GO" id="GO:0016787">
    <property type="term" value="F:hydrolase activity"/>
    <property type="evidence" value="ECO:0007669"/>
    <property type="project" value="InterPro"/>
</dbReference>
<evidence type="ECO:0000313" key="2">
    <source>
        <dbReference type="EMBL" id="TEB11130.1"/>
    </source>
</evidence>
<evidence type="ECO:0000259" key="1">
    <source>
        <dbReference type="Pfam" id="PF00149"/>
    </source>
</evidence>
<proteinExistence type="predicted"/>
<keyword evidence="3" id="KW-1185">Reference proteome</keyword>
<dbReference type="InterPro" id="IPR029052">
    <property type="entry name" value="Metallo-depent_PP-like"/>
</dbReference>
<dbReference type="AlphaFoldDB" id="A0A4Y7RQV6"/>
<dbReference type="PANTHER" id="PTHR31302:SF22">
    <property type="entry name" value="PHOSPHOESTERASE"/>
    <property type="match status" value="1"/>
</dbReference>
<dbReference type="OrthoDB" id="8610138at2"/>